<comment type="caution">
    <text evidence="5">The sequence shown here is derived from an EMBL/GenBank/DDBJ whole genome shotgun (WGS) entry which is preliminary data.</text>
</comment>
<dbReference type="SMART" id="SM00530">
    <property type="entry name" value="HTH_XRE"/>
    <property type="match status" value="1"/>
</dbReference>
<dbReference type="InterPro" id="IPR010982">
    <property type="entry name" value="Lambda_DNA-bd_dom_sf"/>
</dbReference>
<proteinExistence type="predicted"/>
<accession>A0A328XCS9</accession>
<keyword evidence="1" id="KW-0805">Transcription regulation</keyword>
<dbReference type="InterPro" id="IPR001387">
    <property type="entry name" value="Cro/C1-type_HTH"/>
</dbReference>
<dbReference type="RefSeq" id="WP_112056533.1">
    <property type="nucleotide sequence ID" value="NZ_QLSX01000021.1"/>
</dbReference>
<evidence type="ECO:0000313" key="5">
    <source>
        <dbReference type="EMBL" id="RAR56732.1"/>
    </source>
</evidence>
<gene>
    <name evidence="5" type="ORF">BCL93_1212</name>
</gene>
<evidence type="ECO:0000256" key="2">
    <source>
        <dbReference type="ARBA" id="ARBA00023125"/>
    </source>
</evidence>
<evidence type="ECO:0000313" key="6">
    <source>
        <dbReference type="Proteomes" id="UP000249700"/>
    </source>
</evidence>
<evidence type="ECO:0000256" key="1">
    <source>
        <dbReference type="ARBA" id="ARBA00023015"/>
    </source>
</evidence>
<organism evidence="5 6">
    <name type="scientific">Onishia taeanensis</name>
    <dbReference type="NCBI Taxonomy" id="284577"/>
    <lineage>
        <taxon>Bacteria</taxon>
        <taxon>Pseudomonadati</taxon>
        <taxon>Pseudomonadota</taxon>
        <taxon>Gammaproteobacteria</taxon>
        <taxon>Oceanospirillales</taxon>
        <taxon>Halomonadaceae</taxon>
        <taxon>Onishia</taxon>
    </lineage>
</organism>
<evidence type="ECO:0000259" key="4">
    <source>
        <dbReference type="PROSITE" id="PS50943"/>
    </source>
</evidence>
<dbReference type="PANTHER" id="PTHR36511">
    <property type="entry name" value="MERR FAMILY BACTERIAL REGULATORY PROTEIN"/>
    <property type="match status" value="1"/>
</dbReference>
<dbReference type="AlphaFoldDB" id="A0A328XCS9"/>
<dbReference type="Gene3D" id="1.10.260.40">
    <property type="entry name" value="lambda repressor-like DNA-binding domains"/>
    <property type="match status" value="1"/>
</dbReference>
<dbReference type="SUPFAM" id="SSF47413">
    <property type="entry name" value="lambda repressor-like DNA-binding domains"/>
    <property type="match status" value="1"/>
</dbReference>
<dbReference type="CDD" id="cd00093">
    <property type="entry name" value="HTH_XRE"/>
    <property type="match status" value="1"/>
</dbReference>
<dbReference type="PROSITE" id="PS50943">
    <property type="entry name" value="HTH_CROC1"/>
    <property type="match status" value="1"/>
</dbReference>
<evidence type="ECO:0000256" key="3">
    <source>
        <dbReference type="ARBA" id="ARBA00023163"/>
    </source>
</evidence>
<feature type="domain" description="HTH cro/C1-type" evidence="4">
    <location>
        <begin position="50"/>
        <end position="85"/>
    </location>
</feature>
<protein>
    <submittedName>
        <fullName evidence="5">Putative transcriptional regulator</fullName>
    </submittedName>
</protein>
<dbReference type="InterPro" id="IPR052359">
    <property type="entry name" value="HTH-type_reg/antitoxin"/>
</dbReference>
<dbReference type="GO" id="GO:0003677">
    <property type="term" value="F:DNA binding"/>
    <property type="evidence" value="ECO:0007669"/>
    <property type="project" value="UniProtKB-KW"/>
</dbReference>
<dbReference type="OrthoDB" id="9799384at2"/>
<sequence>MAKKYRSDAMAAIHETMEALHEVGAVDKQTMRDFDESCLTTAETIPPEAIRALREREHLSQPVFARYLNVSKNLVSDWERGIKRPGGPALRLLTVIEKKGIQAIA</sequence>
<name>A0A328XCS9_9GAMM</name>
<keyword evidence="3" id="KW-0804">Transcription</keyword>
<reference evidence="5 6" key="1">
    <citation type="submission" date="2018-06" db="EMBL/GenBank/DDBJ databases">
        <title>Comparative analysis of microorganisms from saline springs in Andes Mountain Range, Colombia.</title>
        <authorList>
            <person name="Rubin E."/>
        </authorList>
    </citation>
    <scope>NUCLEOTIDE SEQUENCE [LARGE SCALE GENOMIC DNA]</scope>
    <source>
        <strain evidence="5 6">USBA-857</strain>
    </source>
</reference>
<dbReference type="PANTHER" id="PTHR36511:SF3">
    <property type="entry name" value="ANTITOXIN HIGA-2"/>
    <property type="match status" value="1"/>
</dbReference>
<dbReference type="Pfam" id="PF01381">
    <property type="entry name" value="HTH_3"/>
    <property type="match status" value="1"/>
</dbReference>
<dbReference type="EMBL" id="QLSX01000021">
    <property type="protein sequence ID" value="RAR56732.1"/>
    <property type="molecule type" value="Genomic_DNA"/>
</dbReference>
<dbReference type="Proteomes" id="UP000249700">
    <property type="component" value="Unassembled WGS sequence"/>
</dbReference>
<keyword evidence="2" id="KW-0238">DNA-binding</keyword>